<reference evidence="2" key="3">
    <citation type="submission" date="2021-12" db="EMBL/GenBank/DDBJ databases">
        <authorList>
            <person name="Lv X."/>
        </authorList>
    </citation>
    <scope>NUCLEOTIDE SEQUENCE</scope>
    <source>
        <strain evidence="2">HF2106</strain>
    </source>
</reference>
<organism evidence="4 5">
    <name type="scientific">Segatella copri</name>
    <dbReference type="NCBI Taxonomy" id="165179"/>
    <lineage>
        <taxon>Bacteria</taxon>
        <taxon>Pseudomonadati</taxon>
        <taxon>Bacteroidota</taxon>
        <taxon>Bacteroidia</taxon>
        <taxon>Bacteroidales</taxon>
        <taxon>Prevotellaceae</taxon>
        <taxon>Segatella</taxon>
    </lineage>
</organism>
<sequence>MGANSVYIINDKGERVEATAPVIISASRSTDIPAFYAKWFFNRLAKGYCVWYNPFNKKPMYISFKNTKAIVFWTKNPKPILPYLKELDARGIHYYFQVTLNDYVNEGFEPNVPSVEQRVKTFKQLSDMVGKEKVIWRFDPLIVTPEITPRTLLAKVWKVGNMLKGYTDKLVFSFVDVLAYRKVQSNLIKEIGCFTKDNVESSELTQSQKTEIVDGLVKLRDIWKEQGWNISLATCAEDLDLEQYGIEHNRCIDGELMKKLFSDDEDFIYYLNTGYLPERDMFGQLSKPHKIKDAKGMKDKGQRKVCGCMISKDIGMYNTCKHFCVYCYANTSKECVLENNKLHSDESESLL</sequence>
<gene>
    <name evidence="4" type="ORF">F7D74_05200</name>
    <name evidence="1" type="ORF">KSW80_03360</name>
    <name evidence="2" type="ORF">LYY06_15245</name>
    <name evidence="3" type="ORF">NND11_06525</name>
</gene>
<dbReference type="Proteomes" id="UP001206014">
    <property type="component" value="Unassembled WGS sequence"/>
</dbReference>
<dbReference type="Proteomes" id="UP001200307">
    <property type="component" value="Unassembled WGS sequence"/>
</dbReference>
<dbReference type="Pfam" id="PF08902">
    <property type="entry name" value="DUF1848"/>
    <property type="match status" value="1"/>
</dbReference>
<protein>
    <submittedName>
        <fullName evidence="4">DUF1848 domain-containing protein</fullName>
    </submittedName>
</protein>
<dbReference type="InterPro" id="IPR014998">
    <property type="entry name" value="DUF1848"/>
</dbReference>
<dbReference type="EMBL" id="JAHOEP010000006">
    <property type="protein sequence ID" value="MBV3407453.1"/>
    <property type="molecule type" value="Genomic_DNA"/>
</dbReference>
<reference evidence="1" key="2">
    <citation type="submission" date="2021-06" db="EMBL/GenBank/DDBJ databases">
        <title>Collection of gut derived symbiotic bacterial strains cultured from healthy donors.</title>
        <authorList>
            <person name="Lin H."/>
            <person name="Littmann E."/>
            <person name="Pamer E.G."/>
        </authorList>
    </citation>
    <scope>NUCLEOTIDE SEQUENCE</scope>
    <source>
        <strain evidence="1">MSK.21.60</strain>
    </source>
</reference>
<name>A0AA90UZ19_9BACT</name>
<comment type="caution">
    <text evidence="4">The sequence shown here is derived from an EMBL/GenBank/DDBJ whole genome shotgun (WGS) entry which is preliminary data.</text>
</comment>
<dbReference type="EMBL" id="JAJTVO010000043">
    <property type="protein sequence ID" value="MCE4123573.1"/>
    <property type="molecule type" value="Genomic_DNA"/>
</dbReference>
<evidence type="ECO:0000313" key="5">
    <source>
        <dbReference type="Proteomes" id="UP000421408"/>
    </source>
</evidence>
<proteinExistence type="predicted"/>
<evidence type="ECO:0000313" key="3">
    <source>
        <dbReference type="EMBL" id="MCP9501210.1"/>
    </source>
</evidence>
<dbReference type="EMBL" id="VZCC01000025">
    <property type="protein sequence ID" value="MQN83390.1"/>
    <property type="molecule type" value="Genomic_DNA"/>
</dbReference>
<dbReference type="AlphaFoldDB" id="A0AA90UZ19"/>
<dbReference type="Proteomes" id="UP000421408">
    <property type="component" value="Unassembled WGS sequence"/>
</dbReference>
<dbReference type="EMBL" id="JANDXR010000006">
    <property type="protein sequence ID" value="MCP9501210.1"/>
    <property type="molecule type" value="Genomic_DNA"/>
</dbReference>
<evidence type="ECO:0000313" key="1">
    <source>
        <dbReference type="EMBL" id="MBV3407453.1"/>
    </source>
</evidence>
<accession>A0AA90UZ19</accession>
<evidence type="ECO:0000313" key="2">
    <source>
        <dbReference type="EMBL" id="MCE4123573.1"/>
    </source>
</evidence>
<reference evidence="3" key="4">
    <citation type="submission" date="2022-07" db="EMBL/GenBank/DDBJ databases">
        <title>Prevotella copri.</title>
        <authorList>
            <person name="Yang C."/>
        </authorList>
    </citation>
    <scope>NUCLEOTIDE SEQUENCE</scope>
    <source>
        <strain evidence="3">HF88</strain>
    </source>
</reference>
<dbReference type="RefSeq" id="WP_153118544.1">
    <property type="nucleotide sequence ID" value="NZ_CP134814.1"/>
</dbReference>
<dbReference type="Proteomes" id="UP001196316">
    <property type="component" value="Unassembled WGS sequence"/>
</dbReference>
<evidence type="ECO:0000313" key="4">
    <source>
        <dbReference type="EMBL" id="MQN83390.1"/>
    </source>
</evidence>
<reference evidence="5" key="1">
    <citation type="submission" date="2019-09" db="EMBL/GenBank/DDBJ databases">
        <title>Distinct polysaccharide growth profiles of human intestinal Prevotella copri isolates.</title>
        <authorList>
            <person name="Fehlner-Peach H."/>
            <person name="Magnabosco C."/>
            <person name="Raghavan V."/>
            <person name="Scher J.U."/>
            <person name="Tett A."/>
            <person name="Cox L.M."/>
            <person name="Gottsegen C."/>
            <person name="Watters A."/>
            <person name="Wiltshire- Gordon J.D."/>
            <person name="Segata N."/>
            <person name="Bonneau R."/>
            <person name="Littman D.R."/>
        </authorList>
    </citation>
    <scope>NUCLEOTIDE SEQUENCE [LARGE SCALE GENOMIC DNA]</scope>
    <source>
        <strain evidence="5">iAA108</strain>
    </source>
</reference>
<reference evidence="4" key="5">
    <citation type="submission" date="2022-12" db="EMBL/GenBank/DDBJ databases">
        <title>Distinct polysaccharide growth profiles of human intestinal Prevotella copri isolates.</title>
        <authorList>
            <person name="Fehlner-Peach H."/>
            <person name="Magnabosco C."/>
            <person name="Raghavan V."/>
            <person name="Scher J.U."/>
            <person name="Tett A."/>
            <person name="Cox L.M."/>
            <person name="Gottsegen C."/>
            <person name="Watters A."/>
            <person name="Wiltshire- Gordon J.D."/>
            <person name="Segata N."/>
            <person name="Bonneau R."/>
            <person name="Littman D.R."/>
        </authorList>
    </citation>
    <scope>NUCLEOTIDE SEQUENCE</scope>
    <source>
        <strain evidence="4">IAA108</strain>
    </source>
</reference>